<sequence>MLPNGVSECCGGNKNGKGEGSSGSEKEIKAGVMEEGSGRERSAALDLEDLMKIPKVELHAHFFGSIRLETVKRIEESKAARARTQKGQIKEKATEGGNCCTEEVTEEVHSPNNDKHKITSNGGSSNRNCRSVSKSIHTGTPNCPDLIAAFDYFTWVYSAVRAADDMRQALLEVLEDFHKENVVYLELRSSLKRIPDEGIDPQSYVDLLVEGCKEAKRKWEMSVRLLISLDRGRMDTEENANLQIEEAFAAAERHPDWIVGFDIAGRPDKGSIELTLQRLKEEVISEGGKFYKKKKITIHTAETLDAEAETEEILKLPPHRLGHGCYLTAEEQRAVVDSGICVEVCPTSNICTLKLRDLQDHPLQLQQGNILGLQNICICTDDIGLFQTSLSKELLIAARAYNLAPQDIFELQKRAVHAAFCSPEEKERILTRFFNDEVKMQFCKTNGG</sequence>
<dbReference type="UniPathway" id="UPA00606"/>
<dbReference type="Pfam" id="PF00962">
    <property type="entry name" value="A_deaminase"/>
    <property type="match status" value="1"/>
</dbReference>
<keyword evidence="6" id="KW-0378">Hydrolase</keyword>
<name>A0A6P6RW65_9EIME</name>
<comment type="catalytic activity">
    <reaction evidence="9">
        <text>N(6)-methyl-AMP + H2O + H(+) = IMP + methylamine</text>
        <dbReference type="Rhea" id="RHEA:16001"/>
        <dbReference type="ChEBI" id="CHEBI:15377"/>
        <dbReference type="ChEBI" id="CHEBI:15378"/>
        <dbReference type="ChEBI" id="CHEBI:58053"/>
        <dbReference type="ChEBI" id="CHEBI:59338"/>
        <dbReference type="ChEBI" id="CHEBI:144842"/>
    </reaction>
    <physiologicalReaction direction="left-to-right" evidence="9">
        <dbReference type="Rhea" id="RHEA:16002"/>
    </physiologicalReaction>
</comment>
<dbReference type="GO" id="GO:0004000">
    <property type="term" value="F:adenosine deaminase activity"/>
    <property type="evidence" value="ECO:0007669"/>
    <property type="project" value="TreeGrafter"/>
</dbReference>
<dbReference type="OrthoDB" id="272271at2759"/>
<evidence type="ECO:0000256" key="5">
    <source>
        <dbReference type="ARBA" id="ARBA00022726"/>
    </source>
</evidence>
<dbReference type="GO" id="GO:0046103">
    <property type="term" value="P:inosine biosynthetic process"/>
    <property type="evidence" value="ECO:0007669"/>
    <property type="project" value="TreeGrafter"/>
</dbReference>
<evidence type="ECO:0000256" key="7">
    <source>
        <dbReference type="ARBA" id="ARBA00022833"/>
    </source>
</evidence>
<evidence type="ECO:0000256" key="8">
    <source>
        <dbReference type="ARBA" id="ARBA00023080"/>
    </source>
</evidence>
<keyword evidence="5" id="KW-0660">Purine salvage</keyword>
<feature type="region of interest" description="Disordered" evidence="10">
    <location>
        <begin position="104"/>
        <end position="128"/>
    </location>
</feature>
<dbReference type="InterPro" id="IPR006330">
    <property type="entry name" value="Ado/ade_deaminase"/>
</dbReference>
<evidence type="ECO:0000256" key="10">
    <source>
        <dbReference type="SAM" id="MobiDB-lite"/>
    </source>
</evidence>
<evidence type="ECO:0000313" key="12">
    <source>
        <dbReference type="Proteomes" id="UP000515125"/>
    </source>
</evidence>
<keyword evidence="8" id="KW-0546">Nucleotide metabolism</keyword>
<comment type="cofactor">
    <cofactor evidence="1">
        <name>Zn(2+)</name>
        <dbReference type="ChEBI" id="CHEBI:29105"/>
    </cofactor>
</comment>
<dbReference type="InterPro" id="IPR001365">
    <property type="entry name" value="A_deaminase_dom"/>
</dbReference>
<gene>
    <name evidence="13" type="primary">LOC34617428</name>
</gene>
<dbReference type="PANTHER" id="PTHR11409:SF42">
    <property type="entry name" value="ADENOSINE DEAMINASE-LIKE PROTEIN"/>
    <property type="match status" value="1"/>
</dbReference>
<keyword evidence="7" id="KW-0862">Zinc</keyword>
<dbReference type="GO" id="GO:0046872">
    <property type="term" value="F:metal ion binding"/>
    <property type="evidence" value="ECO:0007669"/>
    <property type="project" value="UniProtKB-KW"/>
</dbReference>
<dbReference type="AlphaFoldDB" id="A0A6P6RW65"/>
<dbReference type="GO" id="GO:0006154">
    <property type="term" value="P:adenosine catabolic process"/>
    <property type="evidence" value="ECO:0007669"/>
    <property type="project" value="TreeGrafter"/>
</dbReference>
<dbReference type="InterPro" id="IPR032466">
    <property type="entry name" value="Metal_Hydrolase"/>
</dbReference>
<dbReference type="SUPFAM" id="SSF51556">
    <property type="entry name" value="Metallo-dependent hydrolases"/>
    <property type="match status" value="1"/>
</dbReference>
<feature type="region of interest" description="Disordered" evidence="10">
    <location>
        <begin position="1"/>
        <end position="26"/>
    </location>
</feature>
<evidence type="ECO:0000256" key="6">
    <source>
        <dbReference type="ARBA" id="ARBA00022801"/>
    </source>
</evidence>
<organism evidence="12 13">
    <name type="scientific">Cyclospora cayetanensis</name>
    <dbReference type="NCBI Taxonomy" id="88456"/>
    <lineage>
        <taxon>Eukaryota</taxon>
        <taxon>Sar</taxon>
        <taxon>Alveolata</taxon>
        <taxon>Apicomplexa</taxon>
        <taxon>Conoidasida</taxon>
        <taxon>Coccidia</taxon>
        <taxon>Eucoccidiorida</taxon>
        <taxon>Eimeriorina</taxon>
        <taxon>Eimeriidae</taxon>
        <taxon>Cyclospora</taxon>
    </lineage>
</organism>
<reference evidence="13" key="1">
    <citation type="submission" date="2025-08" db="UniProtKB">
        <authorList>
            <consortium name="RefSeq"/>
        </authorList>
    </citation>
    <scope>IDENTIFICATION</scope>
</reference>
<dbReference type="GO" id="GO:0006166">
    <property type="term" value="P:purine ribonucleoside salvage"/>
    <property type="evidence" value="ECO:0007669"/>
    <property type="project" value="UniProtKB-KW"/>
</dbReference>
<comment type="pathway">
    <text evidence="2">Purine metabolism; purine nucleoside salvage.</text>
</comment>
<keyword evidence="12" id="KW-1185">Reference proteome</keyword>
<protein>
    <submittedName>
        <fullName evidence="13">Adenosine deaminase-like protein</fullName>
    </submittedName>
</protein>
<dbReference type="GO" id="GO:0009117">
    <property type="term" value="P:nucleotide metabolic process"/>
    <property type="evidence" value="ECO:0007669"/>
    <property type="project" value="UniProtKB-KW"/>
</dbReference>
<keyword evidence="4" id="KW-0479">Metal-binding</keyword>
<accession>A0A6P6RW65</accession>
<dbReference type="RefSeq" id="XP_026191632.1">
    <property type="nucleotide sequence ID" value="XM_026335847.1"/>
</dbReference>
<dbReference type="Proteomes" id="UP000515125">
    <property type="component" value="Unplaced"/>
</dbReference>
<evidence type="ECO:0000259" key="11">
    <source>
        <dbReference type="Pfam" id="PF00962"/>
    </source>
</evidence>
<dbReference type="PANTHER" id="PTHR11409">
    <property type="entry name" value="ADENOSINE DEAMINASE"/>
    <property type="match status" value="1"/>
</dbReference>
<comment type="similarity">
    <text evidence="3">Belongs to the metallo-dependent hydrolases superfamily. Adenosine and AMP deaminases family.</text>
</comment>
<dbReference type="GeneID" id="34617428"/>
<evidence type="ECO:0000256" key="2">
    <source>
        <dbReference type="ARBA" id="ARBA00005058"/>
    </source>
</evidence>
<evidence type="ECO:0000313" key="13">
    <source>
        <dbReference type="RefSeq" id="XP_026191632.1"/>
    </source>
</evidence>
<feature type="compositionally biased region" description="Basic and acidic residues" evidence="10">
    <location>
        <begin position="106"/>
        <end position="117"/>
    </location>
</feature>
<evidence type="ECO:0000256" key="1">
    <source>
        <dbReference type="ARBA" id="ARBA00001947"/>
    </source>
</evidence>
<evidence type="ECO:0000256" key="4">
    <source>
        <dbReference type="ARBA" id="ARBA00022723"/>
    </source>
</evidence>
<feature type="domain" description="Adenosine deaminase" evidence="11">
    <location>
        <begin position="142"/>
        <end position="432"/>
    </location>
</feature>
<evidence type="ECO:0000256" key="9">
    <source>
        <dbReference type="ARBA" id="ARBA00048787"/>
    </source>
</evidence>
<dbReference type="Gene3D" id="3.20.20.140">
    <property type="entry name" value="Metal-dependent hydrolases"/>
    <property type="match status" value="1"/>
</dbReference>
<evidence type="ECO:0000256" key="3">
    <source>
        <dbReference type="ARBA" id="ARBA00006676"/>
    </source>
</evidence>
<proteinExistence type="inferred from homology"/>